<dbReference type="Proteomes" id="UP000593564">
    <property type="component" value="Unassembled WGS sequence"/>
</dbReference>
<feature type="domain" description="Reverse transcriptase zinc-binding" evidence="2">
    <location>
        <begin position="252"/>
        <end position="294"/>
    </location>
</feature>
<dbReference type="AlphaFoldDB" id="A0A7J7FXW9"/>
<evidence type="ECO:0000313" key="3">
    <source>
        <dbReference type="EMBL" id="KAF5933212.1"/>
    </source>
</evidence>
<keyword evidence="4" id="KW-1185">Reference proteome</keyword>
<evidence type="ECO:0000256" key="1">
    <source>
        <dbReference type="SAM" id="MobiDB-lite"/>
    </source>
</evidence>
<reference evidence="3 4" key="2">
    <citation type="submission" date="2020-07" db="EMBL/GenBank/DDBJ databases">
        <title>Genome assembly of wild tea tree DASZ reveals pedigree and selection history of tea varieties.</title>
        <authorList>
            <person name="Zhang W."/>
        </authorList>
    </citation>
    <scope>NUCLEOTIDE SEQUENCE [LARGE SCALE GENOMIC DNA]</scope>
    <source>
        <strain evidence="4">cv. G240</strain>
        <tissue evidence="3">Leaf</tissue>
    </source>
</reference>
<evidence type="ECO:0000259" key="2">
    <source>
        <dbReference type="Pfam" id="PF13966"/>
    </source>
</evidence>
<dbReference type="EMBL" id="JACBKZ010000014">
    <property type="protein sequence ID" value="KAF5933212.1"/>
    <property type="molecule type" value="Genomic_DNA"/>
</dbReference>
<dbReference type="Pfam" id="PF13966">
    <property type="entry name" value="zf-RVT"/>
    <property type="match status" value="1"/>
</dbReference>
<dbReference type="InterPro" id="IPR026960">
    <property type="entry name" value="RVT-Znf"/>
</dbReference>
<protein>
    <recommendedName>
        <fullName evidence="2">Reverse transcriptase zinc-binding domain-containing protein</fullName>
    </recommendedName>
</protein>
<evidence type="ECO:0000313" key="4">
    <source>
        <dbReference type="Proteomes" id="UP000593564"/>
    </source>
</evidence>
<comment type="caution">
    <text evidence="3">The sequence shown here is derived from an EMBL/GenBank/DDBJ whole genome shotgun (WGS) entry which is preliminary data.</text>
</comment>
<organism evidence="3 4">
    <name type="scientific">Camellia sinensis</name>
    <name type="common">Tea plant</name>
    <name type="synonym">Thea sinensis</name>
    <dbReference type="NCBI Taxonomy" id="4442"/>
    <lineage>
        <taxon>Eukaryota</taxon>
        <taxon>Viridiplantae</taxon>
        <taxon>Streptophyta</taxon>
        <taxon>Embryophyta</taxon>
        <taxon>Tracheophyta</taxon>
        <taxon>Spermatophyta</taxon>
        <taxon>Magnoliopsida</taxon>
        <taxon>eudicotyledons</taxon>
        <taxon>Gunneridae</taxon>
        <taxon>Pentapetalae</taxon>
        <taxon>asterids</taxon>
        <taxon>Ericales</taxon>
        <taxon>Theaceae</taxon>
        <taxon>Camellia</taxon>
    </lineage>
</organism>
<name>A0A7J7FXW9_CAMSI</name>
<reference evidence="4" key="1">
    <citation type="journal article" date="2020" name="Nat. Commun.">
        <title>Genome assembly of wild tea tree DASZ reveals pedigree and selection history of tea varieties.</title>
        <authorList>
            <person name="Zhang W."/>
            <person name="Zhang Y."/>
            <person name="Qiu H."/>
            <person name="Guo Y."/>
            <person name="Wan H."/>
            <person name="Zhang X."/>
            <person name="Scossa F."/>
            <person name="Alseekh S."/>
            <person name="Zhang Q."/>
            <person name="Wang P."/>
            <person name="Xu L."/>
            <person name="Schmidt M.H."/>
            <person name="Jia X."/>
            <person name="Li D."/>
            <person name="Zhu A."/>
            <person name="Guo F."/>
            <person name="Chen W."/>
            <person name="Ni D."/>
            <person name="Usadel B."/>
            <person name="Fernie A.R."/>
            <person name="Wen W."/>
        </authorList>
    </citation>
    <scope>NUCLEOTIDE SEQUENCE [LARGE SCALE GENOMIC DNA]</scope>
    <source>
        <strain evidence="4">cv. G240</strain>
    </source>
</reference>
<feature type="region of interest" description="Disordered" evidence="1">
    <location>
        <begin position="1"/>
        <end position="20"/>
    </location>
</feature>
<gene>
    <name evidence="3" type="ORF">HYC85_029383</name>
</gene>
<accession>A0A7J7FXW9</accession>
<sequence>MMKDRSEESGACVSDSTGWGTSSEYGDDVVKRWVDGIVYYTPGFIRSLSGSEGNKAGIQIEVDLNRAQPTGGHGGPAQRDVGLSQIGCSTSQPHIEFTGHIQSPNLRQTLVGVIEGESRNSRNSLSSIIANGSMIEEPLELKAAVKAHFMRQFSESWKVRPKLSGPFKSIGGALAVDQLEAEFTEEEVRTVISEFFARRVDDDGWNLSFRRFLLVWEEEEAKRLFNLLNNAPPLCPNRSDELKWRADPTELFSVASAYKWCESHMGPVVPVADLIWNNFAPPRVQFFGWLAWLVKRSAQVLMLSALVPSLLMSEAELAQNADVCLFMLCNAVSSGCANSGCCLVCGLDSVTLPSIMYSNDATFRWYRR</sequence>
<proteinExistence type="predicted"/>